<dbReference type="InterPro" id="IPR038441">
    <property type="entry name" value="THAP_Znf_sf"/>
</dbReference>
<name>A0A1A7XZE2_9TELE</name>
<evidence type="ECO:0000256" key="7">
    <source>
        <dbReference type="SAM" id="MobiDB-lite"/>
    </source>
</evidence>
<accession>A0A1A7XZE2</accession>
<keyword evidence="6" id="KW-0805">Transcription regulation</keyword>
<dbReference type="Pfam" id="PF05485">
    <property type="entry name" value="THAP"/>
    <property type="match status" value="1"/>
</dbReference>
<proteinExistence type="inferred from homology"/>
<dbReference type="AlphaFoldDB" id="A0A1A7XZE2"/>
<comment type="similarity">
    <text evidence="6">Belongs to the THAP1 family.</text>
</comment>
<reference evidence="9" key="2">
    <citation type="submission" date="2016-06" db="EMBL/GenBank/DDBJ databases">
        <title>The genome of a short-lived fish provides insights into sex chromosome evolution and the genetic control of aging.</title>
        <authorList>
            <person name="Reichwald K."/>
            <person name="Felder M."/>
            <person name="Petzold A."/>
            <person name="Koch P."/>
            <person name="Groth M."/>
            <person name="Platzer M."/>
        </authorList>
    </citation>
    <scope>NUCLEOTIDE SEQUENCE</scope>
    <source>
        <tissue evidence="9">Brain</tissue>
    </source>
</reference>
<evidence type="ECO:0000313" key="9">
    <source>
        <dbReference type="EMBL" id="SBP23522.1"/>
    </source>
</evidence>
<evidence type="ECO:0000256" key="4">
    <source>
        <dbReference type="ARBA" id="ARBA00023125"/>
    </source>
</evidence>
<evidence type="ECO:0000256" key="6">
    <source>
        <dbReference type="RuleBase" id="RU369073"/>
    </source>
</evidence>
<comment type="subcellular location">
    <subcellularLocation>
        <location evidence="6">Nucleus</location>
        <location evidence="6">Nucleoplasm</location>
    </subcellularLocation>
</comment>
<organism evidence="9">
    <name type="scientific">Iconisemion striatum</name>
    <dbReference type="NCBI Taxonomy" id="60296"/>
    <lineage>
        <taxon>Eukaryota</taxon>
        <taxon>Metazoa</taxon>
        <taxon>Chordata</taxon>
        <taxon>Craniata</taxon>
        <taxon>Vertebrata</taxon>
        <taxon>Euteleostomi</taxon>
        <taxon>Actinopterygii</taxon>
        <taxon>Neopterygii</taxon>
        <taxon>Teleostei</taxon>
        <taxon>Neoteleostei</taxon>
        <taxon>Acanthomorphata</taxon>
        <taxon>Ovalentaria</taxon>
        <taxon>Atherinomorphae</taxon>
        <taxon>Cyprinodontiformes</taxon>
        <taxon>Nothobranchiidae</taxon>
        <taxon>Iconisemion</taxon>
    </lineage>
</organism>
<evidence type="ECO:0000259" key="8">
    <source>
        <dbReference type="PROSITE" id="PS50950"/>
    </source>
</evidence>
<keyword evidence="4 5" id="KW-0238">DNA-binding</keyword>
<dbReference type="GO" id="GO:0005654">
    <property type="term" value="C:nucleoplasm"/>
    <property type="evidence" value="ECO:0007669"/>
    <property type="project" value="UniProtKB-SubCell"/>
</dbReference>
<dbReference type="InterPro" id="IPR006612">
    <property type="entry name" value="THAP_Znf"/>
</dbReference>
<dbReference type="InterPro" id="IPR026516">
    <property type="entry name" value="THAP1/10"/>
</dbReference>
<keyword evidence="3" id="KW-0862">Zinc</keyword>
<feature type="domain" description="THAP-type" evidence="8">
    <location>
        <begin position="19"/>
        <end position="104"/>
    </location>
</feature>
<evidence type="ECO:0000256" key="5">
    <source>
        <dbReference type="PROSITE-ProRule" id="PRU00309"/>
    </source>
</evidence>
<dbReference type="PROSITE" id="PS50950">
    <property type="entry name" value="ZF_THAP"/>
    <property type="match status" value="1"/>
</dbReference>
<feature type="compositionally biased region" description="Pro residues" evidence="7">
    <location>
        <begin position="172"/>
        <end position="185"/>
    </location>
</feature>
<evidence type="ECO:0000256" key="2">
    <source>
        <dbReference type="ARBA" id="ARBA00022771"/>
    </source>
</evidence>
<evidence type="ECO:0000256" key="1">
    <source>
        <dbReference type="ARBA" id="ARBA00022723"/>
    </source>
</evidence>
<evidence type="ECO:0000256" key="3">
    <source>
        <dbReference type="ARBA" id="ARBA00022833"/>
    </source>
</evidence>
<keyword evidence="6" id="KW-0175">Coiled coil</keyword>
<keyword evidence="1" id="KW-0479">Metal-binding</keyword>
<reference evidence="9" key="1">
    <citation type="submission" date="2016-05" db="EMBL/GenBank/DDBJ databases">
        <authorList>
            <person name="Lavstsen T."/>
            <person name="Jespersen J.S."/>
        </authorList>
    </citation>
    <scope>NUCLEOTIDE SEQUENCE</scope>
    <source>
        <tissue evidence="9">Brain</tissue>
    </source>
</reference>
<keyword evidence="6" id="KW-0131">Cell cycle</keyword>
<dbReference type="SUPFAM" id="SSF57716">
    <property type="entry name" value="Glucocorticoid receptor-like (DNA-binding domain)"/>
    <property type="match status" value="1"/>
</dbReference>
<feature type="region of interest" description="Disordered" evidence="7">
    <location>
        <begin position="166"/>
        <end position="185"/>
    </location>
</feature>
<dbReference type="SMART" id="SM00692">
    <property type="entry name" value="DM3"/>
    <property type="match status" value="1"/>
</dbReference>
<dbReference type="GO" id="GO:0043565">
    <property type="term" value="F:sequence-specific DNA binding"/>
    <property type="evidence" value="ECO:0007669"/>
    <property type="project" value="UniProtKB-UniRule"/>
</dbReference>
<dbReference type="GO" id="GO:0003700">
    <property type="term" value="F:DNA-binding transcription factor activity"/>
    <property type="evidence" value="ECO:0007669"/>
    <property type="project" value="UniProtKB-UniRule"/>
</dbReference>
<keyword evidence="6" id="KW-0539">Nucleus</keyword>
<dbReference type="SMART" id="SM00980">
    <property type="entry name" value="THAP"/>
    <property type="match status" value="1"/>
</dbReference>
<dbReference type="Gene3D" id="6.20.210.20">
    <property type="entry name" value="THAP domain"/>
    <property type="match status" value="1"/>
</dbReference>
<protein>
    <recommendedName>
        <fullName evidence="6">THAP domain-containing protein 1</fullName>
    </recommendedName>
</protein>
<gene>
    <name evidence="9" type="primary">SI:CH73-389K6.1</name>
</gene>
<dbReference type="PANTHER" id="PTHR46600:SF11">
    <property type="entry name" value="THAP DOMAIN-CONTAINING PROTEIN 10"/>
    <property type="match status" value="1"/>
</dbReference>
<dbReference type="GO" id="GO:0001935">
    <property type="term" value="P:endothelial cell proliferation"/>
    <property type="evidence" value="ECO:0007669"/>
    <property type="project" value="UniProtKB-UniRule"/>
</dbReference>
<dbReference type="GO" id="GO:0008270">
    <property type="term" value="F:zinc ion binding"/>
    <property type="evidence" value="ECO:0007669"/>
    <property type="project" value="UniProtKB-KW"/>
</dbReference>
<comment type="function">
    <text evidence="6">DNA-binding transcription regulator that regulates endothelial cell proliferation and G1/S cell-cycle progression. Specifically binds the 5'-[AT]NTNN[GT]GGCA[AGT]-3' core DNA sequence and acts by modulating expression of pRB-E2F cell-cycle target genes.</text>
</comment>
<feature type="non-terminal residue" evidence="9">
    <location>
        <position position="185"/>
    </location>
</feature>
<keyword evidence="6" id="KW-0804">Transcription</keyword>
<sequence length="185" mass="20441">MEHASSVGLKSREEGLEKKEDHHVCAVAGCNFKKRDCDISFHTLPKSFSVRQEWINFLGLRDVKKHALVCSHHFSEDSFTNWQEKQMGFASKLRLKQDAVPSIKTLSSGQPVSLSSVSRQSRRVNVSCQTDPPSLVSEGTQLSKKTLGPYLRSKGIQAAATVRSVAVGPSRRPVPVPFPSTPLRS</sequence>
<keyword evidence="2 5" id="KW-0863">Zinc-finger</keyword>
<dbReference type="PANTHER" id="PTHR46600">
    <property type="entry name" value="THAP DOMAIN-CONTAINING"/>
    <property type="match status" value="1"/>
</dbReference>
<dbReference type="EMBL" id="HADX01001290">
    <property type="protein sequence ID" value="SBP23522.1"/>
    <property type="molecule type" value="Transcribed_RNA"/>
</dbReference>